<proteinExistence type="predicted"/>
<reference evidence="1 2" key="1">
    <citation type="journal article" date="2021" name="ISME Commun">
        <title>Automated analysis of genomic sequences facilitates high-throughput and comprehensive description of bacteria.</title>
        <authorList>
            <person name="Hitch T.C.A."/>
        </authorList>
    </citation>
    <scope>NUCLEOTIDE SEQUENCE [LARGE SCALE GENOMIC DNA]</scope>
    <source>
        <strain evidence="1 2">Sanger_03</strain>
    </source>
</reference>
<sequence length="54" mass="6234">MFIDEGNRFVHSKEFAKAIQKTDNYYVIVTREGVESLPHSVEEIYGRRESGKDG</sequence>
<organism evidence="1 2">
    <name type="scientific">Dorea acetigenes</name>
    <dbReference type="NCBI Taxonomy" id="2981787"/>
    <lineage>
        <taxon>Bacteria</taxon>
        <taxon>Bacillati</taxon>
        <taxon>Bacillota</taxon>
        <taxon>Clostridia</taxon>
        <taxon>Lachnospirales</taxon>
        <taxon>Lachnospiraceae</taxon>
        <taxon>Dorea</taxon>
    </lineage>
</organism>
<keyword evidence="2" id="KW-1185">Reference proteome</keyword>
<name>A0ABT2RPA1_9FIRM</name>
<evidence type="ECO:0000313" key="1">
    <source>
        <dbReference type="EMBL" id="MCU6687242.1"/>
    </source>
</evidence>
<comment type="caution">
    <text evidence="1">The sequence shown here is derived from an EMBL/GenBank/DDBJ whole genome shotgun (WGS) entry which is preliminary data.</text>
</comment>
<accession>A0ABT2RPA1</accession>
<gene>
    <name evidence="1" type="ORF">OCV99_11950</name>
</gene>
<dbReference type="RefSeq" id="WP_262575538.1">
    <property type="nucleotide sequence ID" value="NZ_JAOQJU010000015.1"/>
</dbReference>
<protein>
    <submittedName>
        <fullName evidence="1">Uncharacterized protein</fullName>
    </submittedName>
</protein>
<evidence type="ECO:0000313" key="2">
    <source>
        <dbReference type="Proteomes" id="UP001652431"/>
    </source>
</evidence>
<dbReference type="EMBL" id="JAOQJU010000015">
    <property type="protein sequence ID" value="MCU6687242.1"/>
    <property type="molecule type" value="Genomic_DNA"/>
</dbReference>
<dbReference type="Proteomes" id="UP001652431">
    <property type="component" value="Unassembled WGS sequence"/>
</dbReference>